<evidence type="ECO:0008006" key="11">
    <source>
        <dbReference type="Google" id="ProtNLM"/>
    </source>
</evidence>
<proteinExistence type="inferred from homology"/>
<evidence type="ECO:0000313" key="9">
    <source>
        <dbReference type="EMBL" id="KKU61990.1"/>
    </source>
</evidence>
<gene>
    <name evidence="9" type="ORF">UX85_C0001G0204</name>
</gene>
<sequence>MPRAQTIEITHKSIVFTALFTIFLFFLYKIRHVILLLFIAVIFMSALSPLVDKLEKRRVPRGLATLLFYLLIWGAVSYGLAALVPPLVEQSTKFIGSLPQTLDGLSQGNLNLSVFDSQLASLPQRAVKFVVGAFNNLVTIFTLMVIVFYMIMERKNLKKYLVFLFGKTNAEKRAEKFLDRVEHKLGSWVRGEIVLMVIVGLMSYFGLIFLGVPFAVPLAFLAGLTEIIINVGPVIAMIPAILVALNSSPVLALAVFALYFVIQQVENNLIVPKVMQKVVGLSPLVTIVSLLIGFRVAGIAGAILAIPTVLVLEIIVNDIYRRRA</sequence>
<evidence type="ECO:0000256" key="7">
    <source>
        <dbReference type="ARBA" id="ARBA00023136"/>
    </source>
</evidence>
<evidence type="ECO:0000256" key="1">
    <source>
        <dbReference type="ARBA" id="ARBA00004651"/>
    </source>
</evidence>
<keyword evidence="7 8" id="KW-0472">Membrane</keyword>
<feature type="transmembrane region" description="Helical" evidence="8">
    <location>
        <begin position="236"/>
        <end position="262"/>
    </location>
</feature>
<dbReference type="PANTHER" id="PTHR21716">
    <property type="entry name" value="TRANSMEMBRANE PROTEIN"/>
    <property type="match status" value="1"/>
</dbReference>
<dbReference type="Pfam" id="PF01594">
    <property type="entry name" value="AI-2E_transport"/>
    <property type="match status" value="1"/>
</dbReference>
<dbReference type="InterPro" id="IPR002549">
    <property type="entry name" value="AI-2E-like"/>
</dbReference>
<evidence type="ECO:0000256" key="5">
    <source>
        <dbReference type="ARBA" id="ARBA00022692"/>
    </source>
</evidence>
<accession>A0A0G1UWA4</accession>
<dbReference type="PANTHER" id="PTHR21716:SF53">
    <property type="entry name" value="PERMEASE PERM-RELATED"/>
    <property type="match status" value="1"/>
</dbReference>
<organism evidence="9 10">
    <name type="scientific">Candidatus Beckwithbacteria bacterium GW2011_GWB1_47_15</name>
    <dbReference type="NCBI Taxonomy" id="1618371"/>
    <lineage>
        <taxon>Bacteria</taxon>
        <taxon>Candidatus Beckwithiibacteriota</taxon>
    </lineage>
</organism>
<comment type="caution">
    <text evidence="9">The sequence shown here is derived from an EMBL/GenBank/DDBJ whole genome shotgun (WGS) entry which is preliminary data.</text>
</comment>
<feature type="transmembrane region" description="Helical" evidence="8">
    <location>
        <begin position="274"/>
        <end position="293"/>
    </location>
</feature>
<feature type="transmembrane region" description="Helical" evidence="8">
    <location>
        <begin position="63"/>
        <end position="84"/>
    </location>
</feature>
<comment type="similarity">
    <text evidence="2">Belongs to the autoinducer-2 exporter (AI-2E) (TC 2.A.86) family.</text>
</comment>
<comment type="subcellular location">
    <subcellularLocation>
        <location evidence="1">Cell membrane</location>
        <topology evidence="1">Multi-pass membrane protein</topology>
    </subcellularLocation>
</comment>
<evidence type="ECO:0000256" key="2">
    <source>
        <dbReference type="ARBA" id="ARBA00009773"/>
    </source>
</evidence>
<feature type="transmembrane region" description="Helical" evidence="8">
    <location>
        <begin position="193"/>
        <end position="216"/>
    </location>
</feature>
<feature type="transmembrane region" description="Helical" evidence="8">
    <location>
        <begin position="299"/>
        <end position="320"/>
    </location>
</feature>
<dbReference type="EMBL" id="LCNT01000001">
    <property type="protein sequence ID" value="KKU61990.1"/>
    <property type="molecule type" value="Genomic_DNA"/>
</dbReference>
<evidence type="ECO:0000256" key="3">
    <source>
        <dbReference type="ARBA" id="ARBA00022448"/>
    </source>
</evidence>
<feature type="transmembrane region" description="Helical" evidence="8">
    <location>
        <begin position="129"/>
        <end position="151"/>
    </location>
</feature>
<keyword evidence="5 8" id="KW-0812">Transmembrane</keyword>
<keyword evidence="4" id="KW-1003">Cell membrane</keyword>
<reference evidence="9 10" key="1">
    <citation type="journal article" date="2015" name="Nature">
        <title>rRNA introns, odd ribosomes, and small enigmatic genomes across a large radiation of phyla.</title>
        <authorList>
            <person name="Brown C.T."/>
            <person name="Hug L.A."/>
            <person name="Thomas B.C."/>
            <person name="Sharon I."/>
            <person name="Castelle C.J."/>
            <person name="Singh A."/>
            <person name="Wilkins M.J."/>
            <person name="Williams K.H."/>
            <person name="Banfield J.F."/>
        </authorList>
    </citation>
    <scope>NUCLEOTIDE SEQUENCE [LARGE SCALE GENOMIC DNA]</scope>
</reference>
<feature type="transmembrane region" description="Helical" evidence="8">
    <location>
        <begin position="12"/>
        <end position="28"/>
    </location>
</feature>
<dbReference type="AlphaFoldDB" id="A0A0G1UWA4"/>
<keyword evidence="3" id="KW-0813">Transport</keyword>
<dbReference type="GO" id="GO:0005886">
    <property type="term" value="C:plasma membrane"/>
    <property type="evidence" value="ECO:0007669"/>
    <property type="project" value="UniProtKB-SubCell"/>
</dbReference>
<evidence type="ECO:0000313" key="10">
    <source>
        <dbReference type="Proteomes" id="UP000033860"/>
    </source>
</evidence>
<name>A0A0G1UWA4_9BACT</name>
<keyword evidence="6 8" id="KW-1133">Transmembrane helix</keyword>
<protein>
    <recommendedName>
        <fullName evidence="11">AI-2E family transporter</fullName>
    </recommendedName>
</protein>
<dbReference type="Proteomes" id="UP000033860">
    <property type="component" value="Unassembled WGS sequence"/>
</dbReference>
<feature type="transmembrane region" description="Helical" evidence="8">
    <location>
        <begin position="34"/>
        <end position="51"/>
    </location>
</feature>
<evidence type="ECO:0000256" key="6">
    <source>
        <dbReference type="ARBA" id="ARBA00022989"/>
    </source>
</evidence>
<evidence type="ECO:0000256" key="8">
    <source>
        <dbReference type="SAM" id="Phobius"/>
    </source>
</evidence>
<dbReference type="GO" id="GO:0055085">
    <property type="term" value="P:transmembrane transport"/>
    <property type="evidence" value="ECO:0007669"/>
    <property type="project" value="TreeGrafter"/>
</dbReference>
<evidence type="ECO:0000256" key="4">
    <source>
        <dbReference type="ARBA" id="ARBA00022475"/>
    </source>
</evidence>